<dbReference type="SUPFAM" id="SSF50939">
    <property type="entry name" value="Sialidases"/>
    <property type="match status" value="1"/>
</dbReference>
<evidence type="ECO:0000256" key="1">
    <source>
        <dbReference type="SAM" id="Phobius"/>
    </source>
</evidence>
<name>C9RD57_AMMDK</name>
<keyword evidence="3" id="KW-1185">Reference proteome</keyword>
<proteinExistence type="predicted"/>
<accession>C9RD57</accession>
<dbReference type="Proteomes" id="UP000002620">
    <property type="component" value="Chromosome"/>
</dbReference>
<keyword evidence="1" id="KW-1133">Transmembrane helix</keyword>
<dbReference type="HOGENOM" id="CLU_666719_0_0_9"/>
<sequence length="412" mass="44974">MAHSFVRSVPKSTLFLFIMVVFLTITAGASAKNAPMPRSYPLPPETYPFHIDSAGALAYRVIEPNKGCASFACRLYRSSHLGAEFIPVETLASVNTIFAGLQTVGVQSGTEGAVFVWAQKRGGNRFALYATSDAGATWREVPGTEATNSCPPYRVVPDILNPERAYLLPVSPGKAMISLHHFRETRDGGKTWEERSLPGKIPAADGFFFDPGDSKKIWAWRGSMDGWAGVQYSKDGGVTWQSLQIPAENRIHGAILNPYTGEIIVTGRQVISRWCNGKGEDLREKCGLLPRAVFEAGPPLLDPARKRVLVPVFWREEAGGVKGRILAVCGGRVEKIADFATKAEPVYAWVGKEKLYLSGVGVNQPGELLIFSLSGAQLSVRRSFLPLAIGGAILLLGLWGFKGRRRNRSNER</sequence>
<evidence type="ECO:0008006" key="4">
    <source>
        <dbReference type="Google" id="ProtNLM"/>
    </source>
</evidence>
<dbReference type="Gene3D" id="2.130.10.10">
    <property type="entry name" value="YVTN repeat-like/Quinoprotein amine dehydrogenase"/>
    <property type="match status" value="2"/>
</dbReference>
<keyword evidence="1" id="KW-0812">Transmembrane</keyword>
<feature type="transmembrane region" description="Helical" evidence="1">
    <location>
        <begin position="383"/>
        <end position="401"/>
    </location>
</feature>
<reference evidence="2 3" key="1">
    <citation type="submission" date="2009-10" db="EMBL/GenBank/DDBJ databases">
        <title>Complete sequence of chromosome of Ammonifex degensii KC4.</title>
        <authorList>
            <consortium name="US DOE Joint Genome Institute"/>
            <person name="Kerfeld C."/>
            <person name="Goodner B."/>
            <person name="Huber H."/>
            <person name="Stetter K."/>
            <person name="Lucas S."/>
            <person name="Copeland A."/>
            <person name="Lapidus A."/>
            <person name="Glavina del Rio T."/>
            <person name="Dalin E."/>
            <person name="Tice H."/>
            <person name="Bruce D."/>
            <person name="Goodwin L."/>
            <person name="Pitluck S."/>
            <person name="Saunders E."/>
            <person name="Brettin T."/>
            <person name="Detter J.C."/>
            <person name="Han C."/>
            <person name="Larimer F."/>
            <person name="Land M."/>
            <person name="Hauser L."/>
            <person name="Kyrpides N."/>
            <person name="Ovchinnikova G."/>
            <person name="Richardson P."/>
        </authorList>
    </citation>
    <scope>NUCLEOTIDE SEQUENCE [LARGE SCALE GENOMIC DNA]</scope>
    <source>
        <strain evidence="3">DSM 10501 / KC4</strain>
    </source>
</reference>
<dbReference type="EMBL" id="CP001785">
    <property type="protein sequence ID" value="ACX52184.1"/>
    <property type="molecule type" value="Genomic_DNA"/>
</dbReference>
<dbReference type="InterPro" id="IPR015943">
    <property type="entry name" value="WD40/YVTN_repeat-like_dom_sf"/>
</dbReference>
<gene>
    <name evidence="2" type="ordered locus">Adeg_1052</name>
</gene>
<dbReference type="STRING" id="429009.Adeg_1052"/>
<organism evidence="2 3">
    <name type="scientific">Ammonifex degensii (strain DSM 10501 / KC4)</name>
    <dbReference type="NCBI Taxonomy" id="429009"/>
    <lineage>
        <taxon>Bacteria</taxon>
        <taxon>Bacillati</taxon>
        <taxon>Bacillota</taxon>
        <taxon>Clostridia</taxon>
        <taxon>Thermoanaerobacterales</taxon>
        <taxon>Thermoanaerobacteraceae</taxon>
        <taxon>Ammonifex</taxon>
    </lineage>
</organism>
<dbReference type="InterPro" id="IPR036278">
    <property type="entry name" value="Sialidase_sf"/>
</dbReference>
<dbReference type="KEGG" id="adg:Adeg_1052"/>
<evidence type="ECO:0000313" key="3">
    <source>
        <dbReference type="Proteomes" id="UP000002620"/>
    </source>
</evidence>
<keyword evidence="1" id="KW-0472">Membrane</keyword>
<dbReference type="Pfam" id="PF02012">
    <property type="entry name" value="BNR"/>
    <property type="match status" value="1"/>
</dbReference>
<protein>
    <recommendedName>
        <fullName evidence="4">Exo-alpha-sialidase</fullName>
    </recommendedName>
</protein>
<dbReference type="OrthoDB" id="1900320at2"/>
<dbReference type="CDD" id="cd15482">
    <property type="entry name" value="Sialidase_non-viral"/>
    <property type="match status" value="1"/>
</dbReference>
<dbReference type="AlphaFoldDB" id="C9RD57"/>
<dbReference type="InterPro" id="IPR002860">
    <property type="entry name" value="BNR_rpt"/>
</dbReference>
<evidence type="ECO:0000313" key="2">
    <source>
        <dbReference type="EMBL" id="ACX52184.1"/>
    </source>
</evidence>